<evidence type="ECO:0000256" key="1">
    <source>
        <dbReference type="ARBA" id="ARBA00022468"/>
    </source>
</evidence>
<dbReference type="Pfam" id="PF00620">
    <property type="entry name" value="RhoGAP"/>
    <property type="match status" value="1"/>
</dbReference>
<dbReference type="CDD" id="cd00201">
    <property type="entry name" value="WW"/>
    <property type="match status" value="1"/>
</dbReference>
<evidence type="ECO:0000259" key="4">
    <source>
        <dbReference type="PROSITE" id="PS50020"/>
    </source>
</evidence>
<dbReference type="PROSITE" id="PS50238">
    <property type="entry name" value="RHOGAP"/>
    <property type="match status" value="1"/>
</dbReference>
<feature type="compositionally biased region" description="Basic and acidic residues" evidence="2">
    <location>
        <begin position="156"/>
        <end position="166"/>
    </location>
</feature>
<dbReference type="SUPFAM" id="SSF48350">
    <property type="entry name" value="GTPase activation domain, GAP"/>
    <property type="match status" value="1"/>
</dbReference>
<dbReference type="SMART" id="SM00456">
    <property type="entry name" value="WW"/>
    <property type="match status" value="1"/>
</dbReference>
<evidence type="ECO:0000313" key="6">
    <source>
        <dbReference type="EMBL" id="KAK6740470.1"/>
    </source>
</evidence>
<gene>
    <name evidence="6" type="primary">Necator_chrIII.g9512</name>
    <name evidence="6" type="ORF">RB195_008747</name>
</gene>
<feature type="region of interest" description="Disordered" evidence="2">
    <location>
        <begin position="21"/>
        <end position="65"/>
    </location>
</feature>
<evidence type="ECO:0000313" key="7">
    <source>
        <dbReference type="Proteomes" id="UP001303046"/>
    </source>
</evidence>
<evidence type="ECO:0000259" key="5">
    <source>
        <dbReference type="PROSITE" id="PS50238"/>
    </source>
</evidence>
<feature type="compositionally biased region" description="Basic and acidic residues" evidence="2">
    <location>
        <begin position="194"/>
        <end position="207"/>
    </location>
</feature>
<dbReference type="Gene3D" id="2.30.29.30">
    <property type="entry name" value="Pleckstrin-homology domain (PH domain)/Phosphotyrosine-binding domain (PTB)"/>
    <property type="match status" value="1"/>
</dbReference>
<comment type="caution">
    <text evidence="6">The sequence shown here is derived from an EMBL/GenBank/DDBJ whole genome shotgun (WGS) entry which is preliminary data.</text>
</comment>
<dbReference type="InterPro" id="IPR001849">
    <property type="entry name" value="PH_domain"/>
</dbReference>
<dbReference type="SMART" id="SM00233">
    <property type="entry name" value="PH"/>
    <property type="match status" value="1"/>
</dbReference>
<evidence type="ECO:0000256" key="2">
    <source>
        <dbReference type="SAM" id="MobiDB-lite"/>
    </source>
</evidence>
<proteinExistence type="predicted"/>
<dbReference type="SUPFAM" id="SSF50729">
    <property type="entry name" value="PH domain-like"/>
    <property type="match status" value="1"/>
</dbReference>
<feature type="compositionally biased region" description="Low complexity" evidence="2">
    <location>
        <begin position="52"/>
        <end position="62"/>
    </location>
</feature>
<dbReference type="PANTHER" id="PTHR23176">
    <property type="entry name" value="RHO/RAC/CDC GTPASE-ACTIVATING PROTEIN"/>
    <property type="match status" value="1"/>
</dbReference>
<dbReference type="SMART" id="SM00324">
    <property type="entry name" value="RhoGAP"/>
    <property type="match status" value="1"/>
</dbReference>
<dbReference type="InterPro" id="IPR036020">
    <property type="entry name" value="WW_dom_sf"/>
</dbReference>
<evidence type="ECO:0008006" key="8">
    <source>
        <dbReference type="Google" id="ProtNLM"/>
    </source>
</evidence>
<feature type="region of interest" description="Disordered" evidence="2">
    <location>
        <begin position="148"/>
        <end position="244"/>
    </location>
</feature>
<reference evidence="6 7" key="1">
    <citation type="submission" date="2023-08" db="EMBL/GenBank/DDBJ databases">
        <title>A Necator americanus chromosomal reference genome.</title>
        <authorList>
            <person name="Ilik V."/>
            <person name="Petrzelkova K.J."/>
            <person name="Pardy F."/>
            <person name="Fuh T."/>
            <person name="Niatou-Singa F.S."/>
            <person name="Gouil Q."/>
            <person name="Baker L."/>
            <person name="Ritchie M.E."/>
            <person name="Jex A.R."/>
            <person name="Gazzola D."/>
            <person name="Li H."/>
            <person name="Toshio Fujiwara R."/>
            <person name="Zhan B."/>
            <person name="Aroian R.V."/>
            <person name="Pafco B."/>
            <person name="Schwarz E.M."/>
        </authorList>
    </citation>
    <scope>NUCLEOTIDE SEQUENCE [LARGE SCALE GENOMIC DNA]</scope>
    <source>
        <strain evidence="6 7">Aroian</strain>
        <tissue evidence="6">Whole animal</tissue>
    </source>
</reference>
<feature type="domain" description="Rho-GAP" evidence="5">
    <location>
        <begin position="566"/>
        <end position="760"/>
    </location>
</feature>
<keyword evidence="1" id="KW-0343">GTPase activation</keyword>
<dbReference type="Gene3D" id="2.20.70.10">
    <property type="match status" value="1"/>
</dbReference>
<keyword evidence="7" id="KW-1185">Reference proteome</keyword>
<dbReference type="Pfam" id="PF00397">
    <property type="entry name" value="WW"/>
    <property type="match status" value="1"/>
</dbReference>
<dbReference type="Pfam" id="PF00169">
    <property type="entry name" value="PH"/>
    <property type="match status" value="1"/>
</dbReference>
<feature type="compositionally biased region" description="Low complexity" evidence="2">
    <location>
        <begin position="214"/>
        <end position="231"/>
    </location>
</feature>
<dbReference type="EMBL" id="JAVFWL010000003">
    <property type="protein sequence ID" value="KAK6740470.1"/>
    <property type="molecule type" value="Genomic_DNA"/>
</dbReference>
<dbReference type="PROSITE" id="PS01159">
    <property type="entry name" value="WW_DOMAIN_1"/>
    <property type="match status" value="1"/>
</dbReference>
<feature type="region of interest" description="Disordered" evidence="2">
    <location>
        <begin position="724"/>
        <end position="753"/>
    </location>
</feature>
<dbReference type="CDD" id="cd13233">
    <property type="entry name" value="PH_ARHGAP9-like"/>
    <property type="match status" value="1"/>
</dbReference>
<organism evidence="6 7">
    <name type="scientific">Necator americanus</name>
    <name type="common">Human hookworm</name>
    <dbReference type="NCBI Taxonomy" id="51031"/>
    <lineage>
        <taxon>Eukaryota</taxon>
        <taxon>Metazoa</taxon>
        <taxon>Ecdysozoa</taxon>
        <taxon>Nematoda</taxon>
        <taxon>Chromadorea</taxon>
        <taxon>Rhabditida</taxon>
        <taxon>Rhabditina</taxon>
        <taxon>Rhabditomorpha</taxon>
        <taxon>Strongyloidea</taxon>
        <taxon>Ancylostomatidae</taxon>
        <taxon>Bunostominae</taxon>
        <taxon>Necator</taxon>
    </lineage>
</organism>
<protein>
    <recommendedName>
        <fullName evidence="8">RhoGAP domain protein</fullName>
    </recommendedName>
</protein>
<dbReference type="InterPro" id="IPR001202">
    <property type="entry name" value="WW_dom"/>
</dbReference>
<name>A0ABR1CQV8_NECAM</name>
<dbReference type="PANTHER" id="PTHR23176:SF129">
    <property type="entry name" value="RHO GTPASE ACTIVATING PROTEIN AT 16F, ISOFORM E-RELATED"/>
    <property type="match status" value="1"/>
</dbReference>
<dbReference type="Gene3D" id="1.10.555.10">
    <property type="entry name" value="Rho GTPase activation protein"/>
    <property type="match status" value="1"/>
</dbReference>
<dbReference type="InterPro" id="IPR050729">
    <property type="entry name" value="Rho-GAP"/>
</dbReference>
<accession>A0ABR1CQV8</accession>
<dbReference type="InterPro" id="IPR008936">
    <property type="entry name" value="Rho_GTPase_activation_prot"/>
</dbReference>
<dbReference type="PROSITE" id="PS50003">
    <property type="entry name" value="PH_DOMAIN"/>
    <property type="match status" value="1"/>
</dbReference>
<dbReference type="SUPFAM" id="SSF51045">
    <property type="entry name" value="WW domain"/>
    <property type="match status" value="1"/>
</dbReference>
<dbReference type="InterPro" id="IPR011993">
    <property type="entry name" value="PH-like_dom_sf"/>
</dbReference>
<feature type="domain" description="PH" evidence="3">
    <location>
        <begin position="335"/>
        <end position="447"/>
    </location>
</feature>
<dbReference type="PROSITE" id="PS50020">
    <property type="entry name" value="WW_DOMAIN_2"/>
    <property type="match status" value="1"/>
</dbReference>
<feature type="compositionally biased region" description="Basic and acidic residues" evidence="2">
    <location>
        <begin position="725"/>
        <end position="734"/>
    </location>
</feature>
<sequence>MTMMATLASSTSTIYENISDSQSANHLEDLKLEDSGTYDADSRSNSNEKITSSSASPELSSSHQDDEKHIYTNIREMDELNNRPFPPVPDVTDVPRRNLNNGWMEYETEAGRTYFYNFETGKSQWIPPRFIRTPAQVQAILQATRTEVDENFSTESSKHEDSHSTEDESSLDVSSSSRTAQSEDALLAESATTSEKRAVPEHNEQDFKNSPPASTYHHTTSSSDDTTMMSSFHAHMGPDPLGMSLKQNSSRNHVTQAPANERSQSFNKRKCSLKNVPLPQVLPSTSSGNLFYGDNGTHSLDRVYPKPEKEPIIYDTPCNRRGSSSGCAEPRESVKTIKCGNLELVESAEQIKSRKRDWMVNFMYLTSAHLILYKDEKSAEKHGNHYAAPRGVCDLKGASVSWLVMEKEKRKRKIIQLELSNGCRYLFRSANDFETNEWFDALRDVIARLPSAPPCSGLPIQPAVLDSSCAIVRNPSTLSNRPHSTTMLNNRRITHSSSSRSDQMAHSSIECGATTTSAGASGWIVDEPRPSRESILEKLIRFFRNRPSVDSLKEKGIYKHEPVFGSTLSAICQLENSFVPKFIRTVTELIESRGLEIDGLYRVSGNLSAVQRIRCQVDQDKYSALVNEEDVHVLTGALKLFFRELAEPVFPLSLTKDYLSAIKLQNPKQRFKRFDELLKMLPPENRETLKMLLRHLQRVAAHSDKNRMQTHNLAIMFGPTLFNSGDEKTPAKKKDGSKKKRDQKKEEVVQPVQSNSHMAFNMIMQGQIVEYLLTEQGKFEALQGPVQTHPH</sequence>
<feature type="domain" description="WW" evidence="4">
    <location>
        <begin position="97"/>
        <end position="130"/>
    </location>
</feature>
<evidence type="ECO:0000259" key="3">
    <source>
        <dbReference type="PROSITE" id="PS50003"/>
    </source>
</evidence>
<dbReference type="Proteomes" id="UP001303046">
    <property type="component" value="Unassembled WGS sequence"/>
</dbReference>
<dbReference type="InterPro" id="IPR000198">
    <property type="entry name" value="RhoGAP_dom"/>
</dbReference>